<evidence type="ECO:0000313" key="6">
    <source>
        <dbReference type="Proteomes" id="UP000054703"/>
    </source>
</evidence>
<dbReference type="PROSITE" id="PS00041">
    <property type="entry name" value="HTH_ARAC_FAMILY_1"/>
    <property type="match status" value="1"/>
</dbReference>
<keyword evidence="1" id="KW-0805">Transcription regulation</keyword>
<dbReference type="RefSeq" id="WP_058515965.1">
    <property type="nucleotide sequence ID" value="NZ_CAAAIH010000012.1"/>
</dbReference>
<accession>A0A0W0Y9U0</accession>
<organism evidence="5 6">
    <name type="scientific">Legionella santicrucis</name>
    <dbReference type="NCBI Taxonomy" id="45074"/>
    <lineage>
        <taxon>Bacteria</taxon>
        <taxon>Pseudomonadati</taxon>
        <taxon>Pseudomonadota</taxon>
        <taxon>Gammaproteobacteria</taxon>
        <taxon>Legionellales</taxon>
        <taxon>Legionellaceae</taxon>
        <taxon>Legionella</taxon>
    </lineage>
</organism>
<evidence type="ECO:0000259" key="4">
    <source>
        <dbReference type="PROSITE" id="PS01124"/>
    </source>
</evidence>
<dbReference type="OrthoDB" id="5740883at2"/>
<dbReference type="GO" id="GO:0043565">
    <property type="term" value="F:sequence-specific DNA binding"/>
    <property type="evidence" value="ECO:0007669"/>
    <property type="project" value="InterPro"/>
</dbReference>
<dbReference type="PRINTS" id="PR00032">
    <property type="entry name" value="HTHARAC"/>
</dbReference>
<dbReference type="EMBL" id="LNYU01000091">
    <property type="protein sequence ID" value="KTD53687.1"/>
    <property type="molecule type" value="Genomic_DNA"/>
</dbReference>
<dbReference type="SUPFAM" id="SSF46689">
    <property type="entry name" value="Homeodomain-like"/>
    <property type="match status" value="2"/>
</dbReference>
<proteinExistence type="predicted"/>
<evidence type="ECO:0000256" key="2">
    <source>
        <dbReference type="ARBA" id="ARBA00023125"/>
    </source>
</evidence>
<dbReference type="InterPro" id="IPR050204">
    <property type="entry name" value="AraC_XylS_family_regulators"/>
</dbReference>
<dbReference type="InterPro" id="IPR018060">
    <property type="entry name" value="HTH_AraC"/>
</dbReference>
<comment type="caution">
    <text evidence="5">The sequence shown here is derived from an EMBL/GenBank/DDBJ whole genome shotgun (WGS) entry which is preliminary data.</text>
</comment>
<evidence type="ECO:0000256" key="1">
    <source>
        <dbReference type="ARBA" id="ARBA00023015"/>
    </source>
</evidence>
<dbReference type="InterPro" id="IPR018062">
    <property type="entry name" value="HTH_AraC-typ_CS"/>
</dbReference>
<feature type="domain" description="HTH araC/xylS-type" evidence="4">
    <location>
        <begin position="138"/>
        <end position="236"/>
    </location>
</feature>
<evidence type="ECO:0000256" key="3">
    <source>
        <dbReference type="ARBA" id="ARBA00023163"/>
    </source>
</evidence>
<dbReference type="SMART" id="SM00342">
    <property type="entry name" value="HTH_ARAC"/>
    <property type="match status" value="1"/>
</dbReference>
<keyword evidence="3" id="KW-0804">Transcription</keyword>
<dbReference type="STRING" id="45074.Lsan_4097"/>
<gene>
    <name evidence="5" type="ORF">Lsan_4097</name>
</gene>
<dbReference type="Proteomes" id="UP000054703">
    <property type="component" value="Unassembled WGS sequence"/>
</dbReference>
<evidence type="ECO:0000313" key="5">
    <source>
        <dbReference type="EMBL" id="KTD53687.1"/>
    </source>
</evidence>
<dbReference type="InterPro" id="IPR009057">
    <property type="entry name" value="Homeodomain-like_sf"/>
</dbReference>
<dbReference type="PROSITE" id="PS01124">
    <property type="entry name" value="HTH_ARAC_FAMILY_2"/>
    <property type="match status" value="1"/>
</dbReference>
<dbReference type="Pfam" id="PF12833">
    <property type="entry name" value="HTH_18"/>
    <property type="match status" value="1"/>
</dbReference>
<dbReference type="InterPro" id="IPR020449">
    <property type="entry name" value="Tscrpt_reg_AraC-type_HTH"/>
</dbReference>
<dbReference type="PATRIC" id="fig|45074.5.peg.4399"/>
<keyword evidence="2" id="KW-0238">DNA-binding</keyword>
<name>A0A0W0Y9U0_9GAMM</name>
<sequence length="247" mass="28178">MIAHRMDLRSYHTECHSHSHDFAQLVLPLAGSMELEAGNYSGIINNNIGVYIAPNEQHCFAGSPKNLFLVVDLRAKNHPDEYSSHEFNLTTNIKKLMQFTHHYLTAQEEDFFADSLINQLIIHFATNSFPAEVDQTAIKAKNWIDRYFADAIDISKVAKYCHLSVSQLQRRFKHVMGYSLAEYWRSQKLHHAKRLLSLKNTSIEAIAFAVGYENLSAFTRRFTQAFGESPSQWRAKALNSKKNAGNG</sequence>
<dbReference type="GO" id="GO:0003700">
    <property type="term" value="F:DNA-binding transcription factor activity"/>
    <property type="evidence" value="ECO:0007669"/>
    <property type="project" value="InterPro"/>
</dbReference>
<reference evidence="5 6" key="1">
    <citation type="submission" date="2015-11" db="EMBL/GenBank/DDBJ databases">
        <title>Genomic analysis of 38 Legionella species identifies large and diverse effector repertoires.</title>
        <authorList>
            <person name="Burstein D."/>
            <person name="Amaro F."/>
            <person name="Zusman T."/>
            <person name="Lifshitz Z."/>
            <person name="Cohen O."/>
            <person name="Gilbert J.A."/>
            <person name="Pupko T."/>
            <person name="Shuman H.A."/>
            <person name="Segal G."/>
        </authorList>
    </citation>
    <scope>NUCLEOTIDE SEQUENCE [LARGE SCALE GENOMIC DNA]</scope>
    <source>
        <strain evidence="5 6">SC-63-C7</strain>
    </source>
</reference>
<dbReference type="PANTHER" id="PTHR46796:SF13">
    <property type="entry name" value="HTH-TYPE TRANSCRIPTIONAL ACTIVATOR RHAS"/>
    <property type="match status" value="1"/>
</dbReference>
<dbReference type="Gene3D" id="1.10.10.60">
    <property type="entry name" value="Homeodomain-like"/>
    <property type="match status" value="1"/>
</dbReference>
<dbReference type="PANTHER" id="PTHR46796">
    <property type="entry name" value="HTH-TYPE TRANSCRIPTIONAL ACTIVATOR RHAS-RELATED"/>
    <property type="match status" value="1"/>
</dbReference>
<keyword evidence="6" id="KW-1185">Reference proteome</keyword>
<protein>
    <submittedName>
        <fullName evidence="5">AraC family transcriptional regulator</fullName>
    </submittedName>
</protein>
<dbReference type="AlphaFoldDB" id="A0A0W0Y9U0"/>